<gene>
    <name evidence="4" type="ORF">SAMN02927921_01717</name>
</gene>
<accession>A0A1K1PDS8</accession>
<keyword evidence="2 4" id="KW-0012">Acyltransferase</keyword>
<dbReference type="Proteomes" id="UP000182248">
    <property type="component" value="Unassembled WGS sequence"/>
</dbReference>
<evidence type="ECO:0000313" key="4">
    <source>
        <dbReference type="EMBL" id="SFW45928.1"/>
    </source>
</evidence>
<protein>
    <submittedName>
        <fullName evidence="4">L-amino acid N-acyltransferase YncA</fullName>
    </submittedName>
</protein>
<dbReference type="InterPro" id="IPR016181">
    <property type="entry name" value="Acyl_CoA_acyltransferase"/>
</dbReference>
<dbReference type="PROSITE" id="PS51186">
    <property type="entry name" value="GNAT"/>
    <property type="match status" value="1"/>
</dbReference>
<dbReference type="Pfam" id="PF13673">
    <property type="entry name" value="Acetyltransf_10"/>
    <property type="match status" value="1"/>
</dbReference>
<evidence type="ECO:0000313" key="5">
    <source>
        <dbReference type="Proteomes" id="UP000182248"/>
    </source>
</evidence>
<reference evidence="4 5" key="1">
    <citation type="submission" date="2016-11" db="EMBL/GenBank/DDBJ databases">
        <authorList>
            <person name="Jaros S."/>
            <person name="Januszkiewicz K."/>
            <person name="Wedrychowicz H."/>
        </authorList>
    </citation>
    <scope>NUCLEOTIDE SEQUENCE [LARGE SCALE GENOMIC DNA]</scope>
    <source>
        <strain evidence="4 5">CGMCC 1.12145</strain>
    </source>
</reference>
<dbReference type="EMBL" id="FPJE01000008">
    <property type="protein sequence ID" value="SFW45928.1"/>
    <property type="molecule type" value="Genomic_DNA"/>
</dbReference>
<dbReference type="OrthoDB" id="9800604at2"/>
<sequence length="166" mass="18765">MTDIREAFAGDIPVIQEIAYATWPETFKDILTEAQIAYMLEMMYSTEALTGQLGSGHRFFLVSENGVDLGFCSCETGYKNTPKTKIHKIYILPEAQGKGVGKRLIAKCREVALTEDDRQLSLNVNKYNRAIMFYEHLGFRKTAEEVIRIGGGYVMDDFVMDCDLLV</sequence>
<organism evidence="4 5">
    <name type="scientific">Sinomicrobium oceani</name>
    <dbReference type="NCBI Taxonomy" id="1150368"/>
    <lineage>
        <taxon>Bacteria</taxon>
        <taxon>Pseudomonadati</taxon>
        <taxon>Bacteroidota</taxon>
        <taxon>Flavobacteriia</taxon>
        <taxon>Flavobacteriales</taxon>
        <taxon>Flavobacteriaceae</taxon>
        <taxon>Sinomicrobium</taxon>
    </lineage>
</organism>
<evidence type="ECO:0000259" key="3">
    <source>
        <dbReference type="PROSITE" id="PS51186"/>
    </source>
</evidence>
<dbReference type="InterPro" id="IPR000182">
    <property type="entry name" value="GNAT_dom"/>
</dbReference>
<dbReference type="SUPFAM" id="SSF55729">
    <property type="entry name" value="Acyl-CoA N-acyltransferases (Nat)"/>
    <property type="match status" value="1"/>
</dbReference>
<dbReference type="PANTHER" id="PTHR43877">
    <property type="entry name" value="AMINOALKYLPHOSPHONATE N-ACETYLTRANSFERASE-RELATED-RELATED"/>
    <property type="match status" value="1"/>
</dbReference>
<dbReference type="AlphaFoldDB" id="A0A1K1PDS8"/>
<name>A0A1K1PDS8_9FLAO</name>
<evidence type="ECO:0000256" key="2">
    <source>
        <dbReference type="ARBA" id="ARBA00023315"/>
    </source>
</evidence>
<evidence type="ECO:0000256" key="1">
    <source>
        <dbReference type="ARBA" id="ARBA00022679"/>
    </source>
</evidence>
<keyword evidence="1 4" id="KW-0808">Transferase</keyword>
<dbReference type="GO" id="GO:0016747">
    <property type="term" value="F:acyltransferase activity, transferring groups other than amino-acyl groups"/>
    <property type="evidence" value="ECO:0007669"/>
    <property type="project" value="InterPro"/>
</dbReference>
<proteinExistence type="predicted"/>
<dbReference type="STRING" id="1150368.SAMN02927921_01717"/>
<dbReference type="CDD" id="cd04301">
    <property type="entry name" value="NAT_SF"/>
    <property type="match status" value="1"/>
</dbReference>
<dbReference type="Gene3D" id="3.40.630.30">
    <property type="match status" value="1"/>
</dbReference>
<feature type="domain" description="N-acetyltransferase" evidence="3">
    <location>
        <begin position="2"/>
        <end position="165"/>
    </location>
</feature>
<dbReference type="InterPro" id="IPR050832">
    <property type="entry name" value="Bact_Acetyltransf"/>
</dbReference>
<keyword evidence="5" id="KW-1185">Reference proteome</keyword>
<dbReference type="RefSeq" id="WP_072316955.1">
    <property type="nucleotide sequence ID" value="NZ_FPJE01000008.1"/>
</dbReference>